<dbReference type="InterPro" id="IPR018365">
    <property type="entry name" value="Cell_cycle_FtsW-rel_CS"/>
</dbReference>
<dbReference type="GO" id="GO:0032153">
    <property type="term" value="C:cell division site"/>
    <property type="evidence" value="ECO:0007669"/>
    <property type="project" value="TreeGrafter"/>
</dbReference>
<dbReference type="GO" id="GO:0015648">
    <property type="term" value="F:lipid-linked peptidoglycan transporter activity"/>
    <property type="evidence" value="ECO:0007669"/>
    <property type="project" value="TreeGrafter"/>
</dbReference>
<evidence type="ECO:0000256" key="3">
    <source>
        <dbReference type="ARBA" id="ARBA00022960"/>
    </source>
</evidence>
<feature type="transmembrane region" description="Helical" evidence="6">
    <location>
        <begin position="393"/>
        <end position="413"/>
    </location>
</feature>
<keyword evidence="4 6" id="KW-1133">Transmembrane helix</keyword>
<feature type="transmembrane region" description="Helical" evidence="6">
    <location>
        <begin position="55"/>
        <end position="72"/>
    </location>
</feature>
<dbReference type="EMBL" id="SNRY01000738">
    <property type="protein sequence ID" value="KAA6337012.1"/>
    <property type="molecule type" value="Genomic_DNA"/>
</dbReference>
<feature type="transmembrane region" description="Helical" evidence="6">
    <location>
        <begin position="458"/>
        <end position="477"/>
    </location>
</feature>
<evidence type="ECO:0000256" key="2">
    <source>
        <dbReference type="ARBA" id="ARBA00022692"/>
    </source>
</evidence>
<evidence type="ECO:0000256" key="4">
    <source>
        <dbReference type="ARBA" id="ARBA00022989"/>
    </source>
</evidence>
<feature type="transmembrane region" description="Helical" evidence="6">
    <location>
        <begin position="78"/>
        <end position="98"/>
    </location>
</feature>
<comment type="caution">
    <text evidence="7">The sequence shown here is derived from an EMBL/GenBank/DDBJ whole genome shotgun (WGS) entry which is preliminary data.</text>
</comment>
<dbReference type="NCBIfam" id="NF037961">
    <property type="entry name" value="RodA_shape"/>
    <property type="match status" value="2"/>
</dbReference>
<feature type="transmembrane region" description="Helical" evidence="6">
    <location>
        <begin position="184"/>
        <end position="202"/>
    </location>
</feature>
<feature type="transmembrane region" description="Helical" evidence="6">
    <location>
        <begin position="425"/>
        <end position="446"/>
    </location>
</feature>
<dbReference type="PROSITE" id="PS00428">
    <property type="entry name" value="FTSW_RODA_SPOVE"/>
    <property type="match status" value="1"/>
</dbReference>
<dbReference type="InterPro" id="IPR001182">
    <property type="entry name" value="FtsW/RodA"/>
</dbReference>
<reference evidence="7" key="1">
    <citation type="submission" date="2019-03" db="EMBL/GenBank/DDBJ databases">
        <title>Single cell metagenomics reveals metabolic interactions within the superorganism composed of flagellate Streblomastix strix and complex community of Bacteroidetes bacteria on its surface.</title>
        <authorList>
            <person name="Treitli S.C."/>
            <person name="Kolisko M."/>
            <person name="Husnik F."/>
            <person name="Keeling P."/>
            <person name="Hampl V."/>
        </authorList>
    </citation>
    <scope>NUCLEOTIDE SEQUENCE</scope>
    <source>
        <strain evidence="7">STM</strain>
    </source>
</reference>
<dbReference type="GO" id="GO:0051301">
    <property type="term" value="P:cell division"/>
    <property type="evidence" value="ECO:0007669"/>
    <property type="project" value="InterPro"/>
</dbReference>
<feature type="transmembrane region" description="Helical" evidence="6">
    <location>
        <begin position="222"/>
        <end position="239"/>
    </location>
</feature>
<dbReference type="GO" id="GO:0005886">
    <property type="term" value="C:plasma membrane"/>
    <property type="evidence" value="ECO:0007669"/>
    <property type="project" value="TreeGrafter"/>
</dbReference>
<dbReference type="PANTHER" id="PTHR30474:SF1">
    <property type="entry name" value="PEPTIDOGLYCAN GLYCOSYLTRANSFERASE MRDB"/>
    <property type="match status" value="1"/>
</dbReference>
<evidence type="ECO:0000256" key="1">
    <source>
        <dbReference type="ARBA" id="ARBA00004141"/>
    </source>
</evidence>
<keyword evidence="5 6" id="KW-0472">Membrane</keyword>
<comment type="subcellular location">
    <subcellularLocation>
        <location evidence="1">Membrane</location>
        <topology evidence="1">Multi-pass membrane protein</topology>
    </subcellularLocation>
</comment>
<organism evidence="7">
    <name type="scientific">termite gut metagenome</name>
    <dbReference type="NCBI Taxonomy" id="433724"/>
    <lineage>
        <taxon>unclassified sequences</taxon>
        <taxon>metagenomes</taxon>
        <taxon>organismal metagenomes</taxon>
    </lineage>
</organism>
<feature type="transmembrane region" description="Helical" evidence="6">
    <location>
        <begin position="246"/>
        <end position="263"/>
    </location>
</feature>
<gene>
    <name evidence="7" type="ORF">EZS27_014868</name>
</gene>
<accession>A0A5J4RUA2</accession>
<dbReference type="PANTHER" id="PTHR30474">
    <property type="entry name" value="CELL CYCLE PROTEIN"/>
    <property type="match status" value="1"/>
</dbReference>
<proteinExistence type="predicted"/>
<keyword evidence="2 6" id="KW-0812">Transmembrane</keyword>
<protein>
    <submittedName>
        <fullName evidence="7">Rod shape-determining protein RodA</fullName>
    </submittedName>
</protein>
<keyword evidence="3" id="KW-0133">Cell shape</keyword>
<evidence type="ECO:0000256" key="6">
    <source>
        <dbReference type="SAM" id="Phobius"/>
    </source>
</evidence>
<dbReference type="AlphaFoldDB" id="A0A5J4RUA2"/>
<evidence type="ECO:0000256" key="5">
    <source>
        <dbReference type="ARBA" id="ARBA00023136"/>
    </source>
</evidence>
<evidence type="ECO:0000313" key="7">
    <source>
        <dbReference type="EMBL" id="KAA6337012.1"/>
    </source>
</evidence>
<dbReference type="GO" id="GO:0008360">
    <property type="term" value="P:regulation of cell shape"/>
    <property type="evidence" value="ECO:0007669"/>
    <property type="project" value="UniProtKB-KW"/>
</dbReference>
<dbReference type="Pfam" id="PF01098">
    <property type="entry name" value="FTSW_RODA_SPOVE"/>
    <property type="match status" value="2"/>
</dbReference>
<feature type="transmembrane region" description="Helical" evidence="6">
    <location>
        <begin position="295"/>
        <end position="313"/>
    </location>
</feature>
<name>A0A5J4RUA2_9ZZZZ</name>
<feature type="transmembrane region" description="Helical" evidence="6">
    <location>
        <begin position="15"/>
        <end position="35"/>
    </location>
</feature>
<sequence>MVSSRNINLWKTTDWLTIGIYLILVIIGWLSVCGASYDFGETEFWDYSTRTGKQLIWIVISFGVGFVLLMLEDRFYDMFSYIIYIIMILLLIITVLFASEVKGSRSWLHLGGGISLQAAEFAKFATALVLAKYMSQYSFSINKWKSVLTVVALILFPMVLIIMQKETGSALVYFAFFLMLYREGMPGVILFSGVCAVCYFVVGTRFGDVYMSDGVTSVGEFAILSMTLLSTGVMTWVYLNKRTPFYYIVGINFAVLLITYLISNHFIPINLVWVQLVLCGLTIGYLIFLSIKERVYSYVLIVLFTLSSVGFMYSSDYVFDDILSPHQQVRIKVALGMEEDLAGAGYNVNQSKIAIGSGGLTGKGFLNGTQTKLKYVPEQDTDFIFCTVGEEEGFLGAAAVLLLFLSLILRLIVLAERQRSVFGRVYGYSVISIFFFHILINIGMVLGLTPVIGIPLPFFSYGGSSLLGFTILLFVFLRIDAGRRQKL</sequence>
<feature type="transmembrane region" description="Helical" evidence="6">
    <location>
        <begin position="146"/>
        <end position="163"/>
    </location>
</feature>
<feature type="transmembrane region" description="Helical" evidence="6">
    <location>
        <begin position="269"/>
        <end position="288"/>
    </location>
</feature>